<keyword evidence="4 6" id="KW-0472">Membrane</keyword>
<comment type="subcellular location">
    <subcellularLocation>
        <location evidence="1">Membrane</location>
    </subcellularLocation>
</comment>
<reference evidence="8 9" key="1">
    <citation type="journal article" date="2021" name="Elife">
        <title>Chloroplast acquisition without the gene transfer in kleptoplastic sea slugs, Plakobranchus ocellatus.</title>
        <authorList>
            <person name="Maeda T."/>
            <person name="Takahashi S."/>
            <person name="Yoshida T."/>
            <person name="Shimamura S."/>
            <person name="Takaki Y."/>
            <person name="Nagai Y."/>
            <person name="Toyoda A."/>
            <person name="Suzuki Y."/>
            <person name="Arimoto A."/>
            <person name="Ishii H."/>
            <person name="Satoh N."/>
            <person name="Nishiyama T."/>
            <person name="Hasebe M."/>
            <person name="Maruyama T."/>
            <person name="Minagawa J."/>
            <person name="Obokata J."/>
            <person name="Shigenobu S."/>
        </authorList>
    </citation>
    <scope>NUCLEOTIDE SEQUENCE [LARGE SCALE GENOMIC DNA]</scope>
</reference>
<sequence>MQQNPYPHKPGVTEDQPLKEVMEWILNGTSATYDEQVKPGRKSLVTLCCATLFMSLMSAAANYVTLVRLIRTKVKNITLLTMKSCTAAEIVSTVMFIVFVSPAWFTGKVIYSAVTCSAEGFFQAWAQLSIYAGLVFILIQRYVLAHKMSGYKIFRDRHRLCVAMVWFVTGVISSSPLIYSLGIYVHNKSLSHCVLDSHTVRFLFDTLSLFVPAVFMIVAAFINGQANQHLQKRGIRSLPRDGNSNSRDALAPISVTQPCDLDAYSLAMAGEVTMGVLAAATLNSSMTGIETTLALIAVAYITALWTLAIFGLRTYGTWAGNNFSIPLATTHLLCFCSSFTRAVIFLMVDRLARPYMRERGFLDDAQPSSAYSTDLYQSLTRPRTQNNTSTSDTKVRASGDSQGKSSAYIPVTLPPIHTAHSIQEGGLTAFWSNKPCELITSSQMLNIFAEPAAVRSRLLLYDGPRSADLSEDQSISNGNDEGLTKRSKQKASEGRRIYRDKTEQKQYKHTVPFLETFDYEEGRFQDKEPEPCVLLPSPTKRKENMTKGNFVWLNRLNSTESEGVTIYDRFRIEKKSHRMNKLPVGLSNRANKVQVSEAKRCQRSSADTGFVIRVSNGETCTTSRAAVKKRRQFAKSNKPQNEMSCDQSRRSGATEMTTSLSGRGERRTSGEEGTSHSLKKDHVYE</sequence>
<name>A0AAV4EUE2_9GAST</name>
<organism evidence="8 9">
    <name type="scientific">Elysia marginata</name>
    <dbReference type="NCBI Taxonomy" id="1093978"/>
    <lineage>
        <taxon>Eukaryota</taxon>
        <taxon>Metazoa</taxon>
        <taxon>Spiralia</taxon>
        <taxon>Lophotrochozoa</taxon>
        <taxon>Mollusca</taxon>
        <taxon>Gastropoda</taxon>
        <taxon>Heterobranchia</taxon>
        <taxon>Euthyneura</taxon>
        <taxon>Panpulmonata</taxon>
        <taxon>Sacoglossa</taxon>
        <taxon>Placobranchoidea</taxon>
        <taxon>Plakobranchidae</taxon>
        <taxon>Elysia</taxon>
    </lineage>
</organism>
<proteinExistence type="predicted"/>
<dbReference type="Gene3D" id="1.20.1070.10">
    <property type="entry name" value="Rhodopsin 7-helix transmembrane proteins"/>
    <property type="match status" value="1"/>
</dbReference>
<evidence type="ECO:0000256" key="1">
    <source>
        <dbReference type="ARBA" id="ARBA00004370"/>
    </source>
</evidence>
<feature type="transmembrane region" description="Helical" evidence="6">
    <location>
        <begin position="120"/>
        <end position="139"/>
    </location>
</feature>
<keyword evidence="3 6" id="KW-1133">Transmembrane helix</keyword>
<feature type="transmembrane region" description="Helical" evidence="6">
    <location>
        <begin position="202"/>
        <end position="223"/>
    </location>
</feature>
<dbReference type="EMBL" id="BMAT01003890">
    <property type="protein sequence ID" value="GFR64240.1"/>
    <property type="molecule type" value="Genomic_DNA"/>
</dbReference>
<evidence type="ECO:0000256" key="3">
    <source>
        <dbReference type="ARBA" id="ARBA00022989"/>
    </source>
</evidence>
<evidence type="ECO:0000256" key="4">
    <source>
        <dbReference type="ARBA" id="ARBA00023136"/>
    </source>
</evidence>
<dbReference type="PROSITE" id="PS50262">
    <property type="entry name" value="G_PROTEIN_RECEP_F1_2"/>
    <property type="match status" value="1"/>
</dbReference>
<comment type="caution">
    <text evidence="8">The sequence shown here is derived from an EMBL/GenBank/DDBJ whole genome shotgun (WGS) entry which is preliminary data.</text>
</comment>
<evidence type="ECO:0000256" key="6">
    <source>
        <dbReference type="SAM" id="Phobius"/>
    </source>
</evidence>
<feature type="transmembrane region" description="Helical" evidence="6">
    <location>
        <begin position="324"/>
        <end position="348"/>
    </location>
</feature>
<feature type="transmembrane region" description="Helical" evidence="6">
    <location>
        <begin position="87"/>
        <end position="105"/>
    </location>
</feature>
<feature type="compositionally biased region" description="Polar residues" evidence="5">
    <location>
        <begin position="380"/>
        <end position="392"/>
    </location>
</feature>
<feature type="compositionally biased region" description="Basic and acidic residues" evidence="5">
    <location>
        <begin position="490"/>
        <end position="502"/>
    </location>
</feature>
<dbReference type="InterPro" id="IPR017452">
    <property type="entry name" value="GPCR_Rhodpsn_7TM"/>
</dbReference>
<protein>
    <recommendedName>
        <fullName evidence="7">G-protein coupled receptors family 1 profile domain-containing protein</fullName>
    </recommendedName>
</protein>
<evidence type="ECO:0000256" key="5">
    <source>
        <dbReference type="SAM" id="MobiDB-lite"/>
    </source>
</evidence>
<gene>
    <name evidence="8" type="ORF">ElyMa_001916600</name>
</gene>
<feature type="transmembrane region" description="Helical" evidence="6">
    <location>
        <begin position="160"/>
        <end position="182"/>
    </location>
</feature>
<evidence type="ECO:0000259" key="7">
    <source>
        <dbReference type="PROSITE" id="PS50262"/>
    </source>
</evidence>
<keyword evidence="9" id="KW-1185">Reference proteome</keyword>
<feature type="compositionally biased region" description="Polar residues" evidence="5">
    <location>
        <begin position="634"/>
        <end position="656"/>
    </location>
</feature>
<keyword evidence="2 6" id="KW-0812">Transmembrane</keyword>
<feature type="region of interest" description="Disordered" evidence="5">
    <location>
        <begin position="380"/>
        <end position="406"/>
    </location>
</feature>
<feature type="transmembrane region" description="Helical" evidence="6">
    <location>
        <begin position="293"/>
        <end position="312"/>
    </location>
</feature>
<evidence type="ECO:0000313" key="9">
    <source>
        <dbReference type="Proteomes" id="UP000762676"/>
    </source>
</evidence>
<dbReference type="AlphaFoldDB" id="A0AAV4EUE2"/>
<dbReference type="Proteomes" id="UP000762676">
    <property type="component" value="Unassembled WGS sequence"/>
</dbReference>
<feature type="domain" description="G-protein coupled receptors family 1 profile" evidence="7">
    <location>
        <begin position="61"/>
        <end position="218"/>
    </location>
</feature>
<accession>A0AAV4EUE2</accession>
<evidence type="ECO:0000256" key="2">
    <source>
        <dbReference type="ARBA" id="ARBA00022692"/>
    </source>
</evidence>
<feature type="region of interest" description="Disordered" evidence="5">
    <location>
        <begin position="467"/>
        <end position="502"/>
    </location>
</feature>
<feature type="transmembrane region" description="Helical" evidence="6">
    <location>
        <begin position="44"/>
        <end position="66"/>
    </location>
</feature>
<evidence type="ECO:0000313" key="8">
    <source>
        <dbReference type="EMBL" id="GFR64240.1"/>
    </source>
</evidence>
<feature type="region of interest" description="Disordered" evidence="5">
    <location>
        <begin position="630"/>
        <end position="685"/>
    </location>
</feature>
<feature type="compositionally biased region" description="Basic and acidic residues" evidence="5">
    <location>
        <begin position="663"/>
        <end position="685"/>
    </location>
</feature>
<dbReference type="GO" id="GO:0016020">
    <property type="term" value="C:membrane"/>
    <property type="evidence" value="ECO:0007669"/>
    <property type="project" value="UniProtKB-SubCell"/>
</dbReference>